<name>A0ABY9Q147_9FIRM</name>
<keyword evidence="2" id="KW-1185">Reference proteome</keyword>
<evidence type="ECO:0000313" key="1">
    <source>
        <dbReference type="EMBL" id="WMT80277.1"/>
    </source>
</evidence>
<reference evidence="1 2" key="1">
    <citation type="submission" date="2022-07" db="EMBL/GenBank/DDBJ databases">
        <title>Genome sequence of Terrisporobacter mayombei DSM6539.</title>
        <authorList>
            <person name="Boeer T."/>
            <person name="Bengelsdorf F.R."/>
            <person name="Daniel R."/>
            <person name="Poehlein A."/>
        </authorList>
    </citation>
    <scope>NUCLEOTIDE SEQUENCE [LARGE SCALE GENOMIC DNA]</scope>
    <source>
        <strain evidence="1 2">DSM 6539</strain>
    </source>
</reference>
<dbReference type="Proteomes" id="UP001235030">
    <property type="component" value="Chromosome"/>
</dbReference>
<sequence length="59" mass="6783">MTKKKSQKDKLKEKNFEYNMLGDVFLGELSNMSGEEDSSLQNLVISKESDKIQKSLKNK</sequence>
<evidence type="ECO:0000313" key="2">
    <source>
        <dbReference type="Proteomes" id="UP001235030"/>
    </source>
</evidence>
<organism evidence="1 2">
    <name type="scientific">Terrisporobacter mayombei</name>
    <dbReference type="NCBI Taxonomy" id="1541"/>
    <lineage>
        <taxon>Bacteria</taxon>
        <taxon>Bacillati</taxon>
        <taxon>Bacillota</taxon>
        <taxon>Clostridia</taxon>
        <taxon>Peptostreptococcales</taxon>
        <taxon>Peptostreptococcaceae</taxon>
        <taxon>Terrisporobacter</taxon>
    </lineage>
</organism>
<gene>
    <name evidence="1" type="ORF">TEMA_05910</name>
</gene>
<protein>
    <submittedName>
        <fullName evidence="1">Uncharacterized protein</fullName>
    </submittedName>
</protein>
<dbReference type="EMBL" id="CP101637">
    <property type="protein sequence ID" value="WMT80277.1"/>
    <property type="molecule type" value="Genomic_DNA"/>
</dbReference>
<proteinExistence type="predicted"/>
<accession>A0ABY9Q147</accession>
<dbReference type="RefSeq" id="WP_228104530.1">
    <property type="nucleotide sequence ID" value="NZ_CP101637.1"/>
</dbReference>